<dbReference type="Pfam" id="PF01527">
    <property type="entry name" value="HTH_Tnp_1"/>
    <property type="match status" value="1"/>
</dbReference>
<dbReference type="Proteomes" id="UP000197904">
    <property type="component" value="Unassembled WGS sequence"/>
</dbReference>
<dbReference type="GO" id="GO:0004803">
    <property type="term" value="F:transposase activity"/>
    <property type="evidence" value="ECO:0007669"/>
    <property type="project" value="InterPro"/>
</dbReference>
<evidence type="ECO:0000256" key="2">
    <source>
        <dbReference type="SAM" id="MobiDB-lite"/>
    </source>
</evidence>
<reference evidence="4 5" key="1">
    <citation type="submission" date="2017-06" db="EMBL/GenBank/DDBJ databases">
        <authorList>
            <person name="Kim H.J."/>
            <person name="Triplett B.A."/>
        </authorList>
    </citation>
    <scope>NUCLEOTIDE SEQUENCE [LARGE SCALE GENOMIC DNA]</scope>
    <source>
        <strain evidence="4 5">S18795</strain>
    </source>
</reference>
<name>A0A246L1P0_9GAMM</name>
<gene>
    <name evidence="4" type="ORF">CEE55_09935</name>
</gene>
<accession>A0A246L1P0</accession>
<dbReference type="PANTHER" id="PTHR47515:SF1">
    <property type="entry name" value="BLR2054 PROTEIN"/>
    <property type="match status" value="1"/>
</dbReference>
<dbReference type="GO" id="GO:0006313">
    <property type="term" value="P:DNA transposition"/>
    <property type="evidence" value="ECO:0007669"/>
    <property type="project" value="InterPro"/>
</dbReference>
<dbReference type="PANTHER" id="PTHR47515">
    <property type="entry name" value="LOW CALCIUM RESPONSE LOCUS PROTEIN T"/>
    <property type="match status" value="1"/>
</dbReference>
<dbReference type="Pfam" id="PF13276">
    <property type="entry name" value="HTH_21"/>
    <property type="match status" value="1"/>
</dbReference>
<comment type="similarity">
    <text evidence="1">Belongs to the transposase 8 family.</text>
</comment>
<dbReference type="GO" id="GO:0003677">
    <property type="term" value="F:DNA binding"/>
    <property type="evidence" value="ECO:0007669"/>
    <property type="project" value="InterPro"/>
</dbReference>
<dbReference type="RefSeq" id="WP_086009122.1">
    <property type="nucleotide sequence ID" value="NZ_JBJMAE010000045.1"/>
</dbReference>
<dbReference type="Pfam" id="PF13683">
    <property type="entry name" value="rve_3"/>
    <property type="match status" value="1"/>
</dbReference>
<evidence type="ECO:0000313" key="4">
    <source>
        <dbReference type="EMBL" id="OWR33805.1"/>
    </source>
</evidence>
<dbReference type="InterPro" id="IPR009057">
    <property type="entry name" value="Homeodomain-like_sf"/>
</dbReference>
<feature type="domain" description="Integrase catalytic" evidence="3">
    <location>
        <begin position="197"/>
        <end position="358"/>
    </location>
</feature>
<evidence type="ECO:0000313" key="5">
    <source>
        <dbReference type="Proteomes" id="UP000197904"/>
    </source>
</evidence>
<dbReference type="SUPFAM" id="SSF53098">
    <property type="entry name" value="Ribonuclease H-like"/>
    <property type="match status" value="1"/>
</dbReference>
<feature type="region of interest" description="Disordered" evidence="2">
    <location>
        <begin position="367"/>
        <end position="386"/>
    </location>
</feature>
<dbReference type="InterPro" id="IPR048020">
    <property type="entry name" value="Transpos_IS3"/>
</dbReference>
<dbReference type="GO" id="GO:0015074">
    <property type="term" value="P:DNA integration"/>
    <property type="evidence" value="ECO:0007669"/>
    <property type="project" value="InterPro"/>
</dbReference>
<dbReference type="InterPro" id="IPR025948">
    <property type="entry name" value="HTH-like_dom"/>
</dbReference>
<dbReference type="GeneID" id="92904402"/>
<dbReference type="InterPro" id="IPR012337">
    <property type="entry name" value="RNaseH-like_sf"/>
</dbReference>
<dbReference type="InterPro" id="IPR001584">
    <property type="entry name" value="Integrase_cat-core"/>
</dbReference>
<dbReference type="Gene3D" id="3.30.420.10">
    <property type="entry name" value="Ribonuclease H-like superfamily/Ribonuclease H"/>
    <property type="match status" value="1"/>
</dbReference>
<evidence type="ECO:0000259" key="3">
    <source>
        <dbReference type="PROSITE" id="PS50994"/>
    </source>
</evidence>
<proteinExistence type="inferred from homology"/>
<dbReference type="AlphaFoldDB" id="A0A246L1P0"/>
<dbReference type="NCBIfam" id="NF033516">
    <property type="entry name" value="transpos_IS3"/>
    <property type="match status" value="1"/>
</dbReference>
<sequence length="386" mass="43563">MKKRYTEEQIIGFLKQAAAGTPVKELCRKHGFSDASFYLWRRKFGGMDVPDAKRLKALEAENARLKKLLAESMLDNEALRIVARGKLLSPPTRRAAVADVRAKLGLSERRACRALGLSRSVLHYQPRMANAPLQARLVALAGERRRFGYRRLHILLEREGWIANHKRIYRLYRNAGLAVRKRRKRDRVAVERRPLQLPSGPNHTWSMDFVFDALANGRPIKCLTVVDDCTKEAVEIAVGRRINGQNVADILDAVCRFRGYPAAIRTDQGPEFTGRALDQWATANGVTLVLTQPGKPTQNAYVESFNGKFRDECLNENWFISLEHARAVIAIWRKDYNEVRPHSSLPKCTPAEFAAALRNEGALTGSTADRNLTHRSGMLPNLDSTK</sequence>
<comment type="caution">
    <text evidence="4">The sequence shown here is derived from an EMBL/GenBank/DDBJ whole genome shotgun (WGS) entry which is preliminary data.</text>
</comment>
<organism evidence="4 5">
    <name type="scientific">Stenotrophomonas pavanii</name>
    <dbReference type="NCBI Taxonomy" id="487698"/>
    <lineage>
        <taxon>Bacteria</taxon>
        <taxon>Pseudomonadati</taxon>
        <taxon>Pseudomonadota</taxon>
        <taxon>Gammaproteobacteria</taxon>
        <taxon>Lysobacterales</taxon>
        <taxon>Lysobacteraceae</taxon>
        <taxon>Stenotrophomonas</taxon>
    </lineage>
</organism>
<evidence type="ECO:0000256" key="1">
    <source>
        <dbReference type="ARBA" id="ARBA00009964"/>
    </source>
</evidence>
<dbReference type="SUPFAM" id="SSF46689">
    <property type="entry name" value="Homeodomain-like"/>
    <property type="match status" value="1"/>
</dbReference>
<protein>
    <submittedName>
        <fullName evidence="4">IS3 family transposase</fullName>
    </submittedName>
</protein>
<dbReference type="InterPro" id="IPR036397">
    <property type="entry name" value="RNaseH_sf"/>
</dbReference>
<dbReference type="PROSITE" id="PS50994">
    <property type="entry name" value="INTEGRASE"/>
    <property type="match status" value="1"/>
</dbReference>
<dbReference type="InterPro" id="IPR002514">
    <property type="entry name" value="Transposase_8"/>
</dbReference>
<dbReference type="EMBL" id="NIXP01000065">
    <property type="protein sequence ID" value="OWR33805.1"/>
    <property type="molecule type" value="Genomic_DNA"/>
</dbReference>